<comment type="subunit">
    <text evidence="4">Monomer.</text>
</comment>
<keyword evidence="8" id="KW-0378">Hydrolase</keyword>
<dbReference type="GO" id="GO:0003684">
    <property type="term" value="F:damaged DNA binding"/>
    <property type="evidence" value="ECO:0007669"/>
    <property type="project" value="InterPro"/>
</dbReference>
<comment type="catalytic activity">
    <reaction evidence="1">
        <text>Hydrolysis of DNA containing ring-opened 7-methylguanine residues, releasing 2,6-diamino-4-hydroxy-5-(N-methyl)formamidopyrimidine.</text>
        <dbReference type="EC" id="3.2.2.23"/>
    </reaction>
</comment>
<dbReference type="SMART" id="SM00898">
    <property type="entry name" value="Fapy_DNA_glyco"/>
    <property type="match status" value="1"/>
</dbReference>
<dbReference type="PANTHER" id="PTHR22993">
    <property type="entry name" value="FORMAMIDOPYRIMIDINE-DNA GLYCOSYLASE"/>
    <property type="match status" value="1"/>
</dbReference>
<organism evidence="18">
    <name type="scientific">freshwater metagenome</name>
    <dbReference type="NCBI Taxonomy" id="449393"/>
    <lineage>
        <taxon>unclassified sequences</taxon>
        <taxon>metagenomes</taxon>
        <taxon>ecological metagenomes</taxon>
    </lineage>
</organism>
<keyword evidence="12" id="KW-0456">Lyase</keyword>
<dbReference type="PROSITE" id="PS51066">
    <property type="entry name" value="ZF_FPG_2"/>
    <property type="match status" value="1"/>
</dbReference>
<dbReference type="HAMAP" id="MF_00103">
    <property type="entry name" value="Fapy_DNA_glycosyl"/>
    <property type="match status" value="1"/>
</dbReference>
<evidence type="ECO:0000259" key="16">
    <source>
        <dbReference type="PROSITE" id="PS51066"/>
    </source>
</evidence>
<keyword evidence="5" id="KW-0479">Metal-binding</keyword>
<dbReference type="NCBIfam" id="NF002211">
    <property type="entry name" value="PRK01103.1"/>
    <property type="match status" value="1"/>
</dbReference>
<dbReference type="InterPro" id="IPR015886">
    <property type="entry name" value="H2TH_FPG"/>
</dbReference>
<evidence type="ECO:0000256" key="9">
    <source>
        <dbReference type="ARBA" id="ARBA00022833"/>
    </source>
</evidence>
<keyword evidence="10" id="KW-0238">DNA-binding</keyword>
<evidence type="ECO:0000256" key="14">
    <source>
        <dbReference type="ARBA" id="ARBA00023295"/>
    </source>
</evidence>
<comment type="similarity">
    <text evidence="3">Belongs to the FPG family.</text>
</comment>
<evidence type="ECO:0000256" key="11">
    <source>
        <dbReference type="ARBA" id="ARBA00023204"/>
    </source>
</evidence>
<dbReference type="PANTHER" id="PTHR22993:SF9">
    <property type="entry name" value="FORMAMIDOPYRIMIDINE-DNA GLYCOSYLASE"/>
    <property type="match status" value="1"/>
</dbReference>
<dbReference type="GO" id="GO:0006284">
    <property type="term" value="P:base-excision repair"/>
    <property type="evidence" value="ECO:0007669"/>
    <property type="project" value="InterPro"/>
</dbReference>
<dbReference type="CDD" id="cd08966">
    <property type="entry name" value="EcFpg-like_N"/>
    <property type="match status" value="1"/>
</dbReference>
<dbReference type="AlphaFoldDB" id="A0A6J6FYX1"/>
<dbReference type="InterPro" id="IPR012319">
    <property type="entry name" value="FPG_cat"/>
</dbReference>
<feature type="domain" description="FPG-type" evidence="16">
    <location>
        <begin position="242"/>
        <end position="276"/>
    </location>
</feature>
<accession>A0A6J6FYX1</accession>
<evidence type="ECO:0000256" key="10">
    <source>
        <dbReference type="ARBA" id="ARBA00023125"/>
    </source>
</evidence>
<dbReference type="InterPro" id="IPR035937">
    <property type="entry name" value="FPG_N"/>
</dbReference>
<dbReference type="FunFam" id="1.10.8.50:FF:000003">
    <property type="entry name" value="Formamidopyrimidine-DNA glycosylase"/>
    <property type="match status" value="1"/>
</dbReference>
<dbReference type="PROSITE" id="PS51068">
    <property type="entry name" value="FPG_CAT"/>
    <property type="match status" value="1"/>
</dbReference>
<dbReference type="Gene3D" id="1.10.8.50">
    <property type="match status" value="1"/>
</dbReference>
<dbReference type="SUPFAM" id="SSF57716">
    <property type="entry name" value="Glucocorticoid receptor-like (DNA-binding domain)"/>
    <property type="match status" value="1"/>
</dbReference>
<evidence type="ECO:0000256" key="7">
    <source>
        <dbReference type="ARBA" id="ARBA00022771"/>
    </source>
</evidence>
<dbReference type="InterPro" id="IPR000214">
    <property type="entry name" value="Znf_DNA_glyclase/AP_lyase"/>
</dbReference>
<proteinExistence type="inferred from homology"/>
<dbReference type="PROSITE" id="PS01242">
    <property type="entry name" value="ZF_FPG_1"/>
    <property type="match status" value="1"/>
</dbReference>
<keyword evidence="13" id="KW-0511">Multifunctional enzyme</keyword>
<dbReference type="InterPro" id="IPR015887">
    <property type="entry name" value="DNA_glyclase_Znf_dom_DNA_BS"/>
</dbReference>
<evidence type="ECO:0000256" key="4">
    <source>
        <dbReference type="ARBA" id="ARBA00011245"/>
    </source>
</evidence>
<dbReference type="GO" id="GO:0034039">
    <property type="term" value="F:8-oxo-7,8-dihydroguanine DNA N-glycosylase activity"/>
    <property type="evidence" value="ECO:0007669"/>
    <property type="project" value="TreeGrafter"/>
</dbReference>
<sequence>MPELPEVETVRRELEKRVKGFTITAAHDLHPRALKPESIAPLKSINGAKIFDVKRRGKFLWFVLDRPQVLVAHLGMSGQFLIPKKNQPQPKHVRAKFDLSKNFKNKELLFNDQRTFGWVSVEQTVDGIPSSAQHIAKDPFDPFFDRDETINKFAKRKIRIKTALLNQEIMSGVGNIYADETLWRAKVHPEVSTADLTKKKLGLIIDFATEVMDEAIAKNGTSFDDAYKNVNGESGRFEESLAAYGRTDEPCPRCGTPIRRITFGARSSHFCPHCQRKTG</sequence>
<keyword evidence="9" id="KW-0862">Zinc</keyword>
<evidence type="ECO:0000256" key="13">
    <source>
        <dbReference type="ARBA" id="ARBA00023268"/>
    </source>
</evidence>
<reference evidence="18" key="1">
    <citation type="submission" date="2020-05" db="EMBL/GenBank/DDBJ databases">
        <authorList>
            <person name="Chiriac C."/>
            <person name="Salcher M."/>
            <person name="Ghai R."/>
            <person name="Kavagutti S V."/>
        </authorList>
    </citation>
    <scope>NUCLEOTIDE SEQUENCE</scope>
</reference>
<evidence type="ECO:0000256" key="6">
    <source>
        <dbReference type="ARBA" id="ARBA00022763"/>
    </source>
</evidence>
<feature type="domain" description="Formamidopyrimidine-DNA glycosylase catalytic" evidence="17">
    <location>
        <begin position="2"/>
        <end position="117"/>
    </location>
</feature>
<gene>
    <name evidence="18" type="ORF">UFOPK1775_00781</name>
</gene>
<dbReference type="Pfam" id="PF01149">
    <property type="entry name" value="Fapy_DNA_glyco"/>
    <property type="match status" value="1"/>
</dbReference>
<evidence type="ECO:0000256" key="5">
    <source>
        <dbReference type="ARBA" id="ARBA00022723"/>
    </source>
</evidence>
<dbReference type="InterPro" id="IPR010663">
    <property type="entry name" value="Znf_FPG/IleRS"/>
</dbReference>
<keyword evidence="7" id="KW-0863">Zinc-finger</keyword>
<evidence type="ECO:0000256" key="15">
    <source>
        <dbReference type="ARBA" id="ARBA00044632"/>
    </source>
</evidence>
<keyword evidence="6" id="KW-0227">DNA damage</keyword>
<evidence type="ECO:0000313" key="18">
    <source>
        <dbReference type="EMBL" id="CAB4594021.1"/>
    </source>
</evidence>
<evidence type="ECO:0000256" key="3">
    <source>
        <dbReference type="ARBA" id="ARBA00009409"/>
    </source>
</evidence>
<keyword evidence="14" id="KW-0326">Glycosidase</keyword>
<dbReference type="EMBL" id="CAEZUB010000099">
    <property type="protein sequence ID" value="CAB4594021.1"/>
    <property type="molecule type" value="Genomic_DNA"/>
</dbReference>
<dbReference type="GO" id="GO:0140078">
    <property type="term" value="F:class I DNA-(apurinic or apyrimidinic site) endonuclease activity"/>
    <property type="evidence" value="ECO:0007669"/>
    <property type="project" value="UniProtKB-EC"/>
</dbReference>
<dbReference type="InterPro" id="IPR010979">
    <property type="entry name" value="Ribosomal_uS13-like_H2TH"/>
</dbReference>
<evidence type="ECO:0000256" key="8">
    <source>
        <dbReference type="ARBA" id="ARBA00022801"/>
    </source>
</evidence>
<keyword evidence="11" id="KW-0234">DNA repair</keyword>
<dbReference type="SMART" id="SM01232">
    <property type="entry name" value="H2TH"/>
    <property type="match status" value="1"/>
</dbReference>
<evidence type="ECO:0000256" key="1">
    <source>
        <dbReference type="ARBA" id="ARBA00001668"/>
    </source>
</evidence>
<evidence type="ECO:0000256" key="12">
    <source>
        <dbReference type="ARBA" id="ARBA00023239"/>
    </source>
</evidence>
<dbReference type="SUPFAM" id="SSF46946">
    <property type="entry name" value="S13-like H2TH domain"/>
    <property type="match status" value="1"/>
</dbReference>
<comment type="catalytic activity">
    <reaction evidence="15">
        <text>2'-deoxyribonucleotide-(2'-deoxyribose 5'-phosphate)-2'-deoxyribonucleotide-DNA = a 3'-end 2'-deoxyribonucleotide-(2,3-dehydro-2,3-deoxyribose 5'-phosphate)-DNA + a 5'-end 5'-phospho-2'-deoxyribonucleoside-DNA + H(+)</text>
        <dbReference type="Rhea" id="RHEA:66592"/>
        <dbReference type="Rhea" id="RHEA-COMP:13180"/>
        <dbReference type="Rhea" id="RHEA-COMP:16897"/>
        <dbReference type="Rhea" id="RHEA-COMP:17067"/>
        <dbReference type="ChEBI" id="CHEBI:15378"/>
        <dbReference type="ChEBI" id="CHEBI:136412"/>
        <dbReference type="ChEBI" id="CHEBI:157695"/>
        <dbReference type="ChEBI" id="CHEBI:167181"/>
        <dbReference type="EC" id="4.2.99.18"/>
    </reaction>
</comment>
<evidence type="ECO:0000259" key="17">
    <source>
        <dbReference type="PROSITE" id="PS51068"/>
    </source>
</evidence>
<evidence type="ECO:0000256" key="2">
    <source>
        <dbReference type="ARBA" id="ARBA00001947"/>
    </source>
</evidence>
<dbReference type="Gene3D" id="3.20.190.10">
    <property type="entry name" value="MutM-like, N-terminal"/>
    <property type="match status" value="1"/>
</dbReference>
<dbReference type="SUPFAM" id="SSF81624">
    <property type="entry name" value="N-terminal domain of MutM-like DNA repair proteins"/>
    <property type="match status" value="1"/>
</dbReference>
<dbReference type="NCBIfam" id="TIGR00577">
    <property type="entry name" value="fpg"/>
    <property type="match status" value="1"/>
</dbReference>
<comment type="cofactor">
    <cofactor evidence="2">
        <name>Zn(2+)</name>
        <dbReference type="ChEBI" id="CHEBI:29105"/>
    </cofactor>
</comment>
<dbReference type="Pfam" id="PF06827">
    <property type="entry name" value="zf-FPG_IleRS"/>
    <property type="match status" value="1"/>
</dbReference>
<name>A0A6J6FYX1_9ZZZZ</name>
<dbReference type="Pfam" id="PF06831">
    <property type="entry name" value="H2TH"/>
    <property type="match status" value="1"/>
</dbReference>
<dbReference type="InterPro" id="IPR020629">
    <property type="entry name" value="FPG_Glyclase"/>
</dbReference>
<dbReference type="GO" id="GO:0008270">
    <property type="term" value="F:zinc ion binding"/>
    <property type="evidence" value="ECO:0007669"/>
    <property type="project" value="UniProtKB-KW"/>
</dbReference>
<protein>
    <submittedName>
        <fullName evidence="18">Unannotated protein</fullName>
    </submittedName>
</protein>